<organism evidence="2 3">
    <name type="scientific">Meira miltonrushii</name>
    <dbReference type="NCBI Taxonomy" id="1280837"/>
    <lineage>
        <taxon>Eukaryota</taxon>
        <taxon>Fungi</taxon>
        <taxon>Dikarya</taxon>
        <taxon>Basidiomycota</taxon>
        <taxon>Ustilaginomycotina</taxon>
        <taxon>Exobasidiomycetes</taxon>
        <taxon>Exobasidiales</taxon>
        <taxon>Brachybasidiaceae</taxon>
        <taxon>Meira</taxon>
    </lineage>
</organism>
<dbReference type="InParanoid" id="A0A316VIP7"/>
<gene>
    <name evidence="2" type="ORF">FA14DRAFT_159454</name>
</gene>
<keyword evidence="3" id="KW-1185">Reference proteome</keyword>
<dbReference type="InterPro" id="IPR029058">
    <property type="entry name" value="AB_hydrolase_fold"/>
</dbReference>
<dbReference type="EMBL" id="KZ819602">
    <property type="protein sequence ID" value="PWN37380.1"/>
    <property type="molecule type" value="Genomic_DNA"/>
</dbReference>
<accession>A0A316VIP7</accession>
<reference evidence="2 3" key="1">
    <citation type="journal article" date="2018" name="Mol. Biol. Evol.">
        <title>Broad Genomic Sampling Reveals a Smut Pathogenic Ancestry of the Fungal Clade Ustilaginomycotina.</title>
        <authorList>
            <person name="Kijpornyongpan T."/>
            <person name="Mondo S.J."/>
            <person name="Barry K."/>
            <person name="Sandor L."/>
            <person name="Lee J."/>
            <person name="Lipzen A."/>
            <person name="Pangilinan J."/>
            <person name="LaButti K."/>
            <person name="Hainaut M."/>
            <person name="Henrissat B."/>
            <person name="Grigoriev I.V."/>
            <person name="Spatafora J.W."/>
            <person name="Aime M.C."/>
        </authorList>
    </citation>
    <scope>NUCLEOTIDE SEQUENCE [LARGE SCALE GENOMIC DNA]</scope>
    <source>
        <strain evidence="2 3">MCA 3882</strain>
    </source>
</reference>
<dbReference type="Gene3D" id="3.40.50.1820">
    <property type="entry name" value="alpha/beta hydrolase"/>
    <property type="match status" value="1"/>
</dbReference>
<evidence type="ECO:0000313" key="3">
    <source>
        <dbReference type="Proteomes" id="UP000245771"/>
    </source>
</evidence>
<dbReference type="OrthoDB" id="408631at2759"/>
<dbReference type="AlphaFoldDB" id="A0A316VIP7"/>
<dbReference type="Proteomes" id="UP000245771">
    <property type="component" value="Unassembled WGS sequence"/>
</dbReference>
<proteinExistence type="predicted"/>
<dbReference type="SUPFAM" id="SSF53474">
    <property type="entry name" value="alpha/beta-Hydrolases"/>
    <property type="match status" value="1"/>
</dbReference>
<name>A0A316VIP7_9BASI</name>
<dbReference type="PANTHER" id="PTHR45570:SF1">
    <property type="entry name" value="CARBOXYLIC ESTER HYDROLASE"/>
    <property type="match status" value="1"/>
</dbReference>
<sequence length="290" mass="31382">MAMQALNCSDVACARAQSADAVLNATFVAYTDGPQQDERISGGTPWRGMVGDLITSSIATTTHLSKDVIMTTVQNELGPTTGYYFNYQPAGATTLDFEGTPDTLGQAENIVFNQNRGIVAANQTIYQVTETEPDGIRIMFEEIGTDGVWRCAVQRNAYTLAGAGSKVYLAEWEIGKTYISNINNEYCTTDNRVCHEDDIELIFGTAANPTAEQTKASDNMQTRYSNFAKSGIPNAPNAPAWQPVVSATELNMILVNPSGVTSINQTQHAPACAGSVWGNVVKFDYQLYTV</sequence>
<dbReference type="Pfam" id="PF00135">
    <property type="entry name" value="COesterase"/>
    <property type="match status" value="1"/>
</dbReference>
<evidence type="ECO:0000259" key="1">
    <source>
        <dbReference type="Pfam" id="PF00135"/>
    </source>
</evidence>
<dbReference type="InterPro" id="IPR002018">
    <property type="entry name" value="CarbesteraseB"/>
</dbReference>
<dbReference type="STRING" id="1280837.A0A316VIP7"/>
<dbReference type="PANTHER" id="PTHR45570">
    <property type="entry name" value="CARBOXYLIC ESTER HYDROLASE"/>
    <property type="match status" value="1"/>
</dbReference>
<protein>
    <recommendedName>
        <fullName evidence="1">Carboxylesterase type B domain-containing protein</fullName>
    </recommendedName>
</protein>
<dbReference type="GeneID" id="37020000"/>
<dbReference type="RefSeq" id="XP_025357682.1">
    <property type="nucleotide sequence ID" value="XM_025498219.1"/>
</dbReference>
<evidence type="ECO:0000313" key="2">
    <source>
        <dbReference type="EMBL" id="PWN37380.1"/>
    </source>
</evidence>
<feature type="domain" description="Carboxylesterase type B" evidence="1">
    <location>
        <begin position="10"/>
        <end position="259"/>
    </location>
</feature>